<dbReference type="PANTHER" id="PTHR32481:SF0">
    <property type="entry name" value="AMINOPEPTIDASE YPDE-RELATED"/>
    <property type="match status" value="1"/>
</dbReference>
<dbReference type="InterPro" id="IPR008007">
    <property type="entry name" value="Peptidase_M42"/>
</dbReference>
<sequence length="355" mass="38120">MRKQSLEFLKELMTSPTPSGQEAPGQKIWCTYARQIADQVRTDSYGNAIAVLNPKGSPKIMLDGHVDEIGLMIKHIHDNGQLAFQAIGGINAALLRSKRVNIHTAKGVIRGVIGAVAPHLKKDKDGKAPAIHDLTIDIGAKDDKAARKRVSVGDVITFVETFEMLTDDLAIARAFDNRVGTWAALEVLRLAKADRRKLDACLIACSSIQEEVGLKGATMNVFNVRPDAALVIEVTHATDTPGISAAQHGQVKLGEGPTISIGRENHPAVIEKLRAAAKAKKIKLQIEAFSASGGTDALAIYAAVGGVPSAVIGIPTRYMHSTVEMISFKDLHKTVDLLTETCLNMKKGDEFAVKI</sequence>
<protein>
    <recommendedName>
        <fullName evidence="7">Peptidase M42 family protein</fullName>
    </recommendedName>
</protein>
<dbReference type="PIRSF" id="PIRSF001123">
    <property type="entry name" value="PepA_GA"/>
    <property type="match status" value="1"/>
</dbReference>
<dbReference type="InterPro" id="IPR023367">
    <property type="entry name" value="Peptidase_M42_dom2"/>
</dbReference>
<dbReference type="Gene3D" id="2.40.30.40">
    <property type="entry name" value="Peptidase M42, domain 2"/>
    <property type="match status" value="1"/>
</dbReference>
<comment type="caution">
    <text evidence="6">The sequence shown here is derived from an EMBL/GenBank/DDBJ whole genome shotgun (WGS) entry which is preliminary data.</text>
</comment>
<dbReference type="GO" id="GO:0046872">
    <property type="term" value="F:metal ion binding"/>
    <property type="evidence" value="ECO:0007669"/>
    <property type="project" value="UniProtKB-KW"/>
</dbReference>
<dbReference type="SUPFAM" id="SSF53187">
    <property type="entry name" value="Zn-dependent exopeptidases"/>
    <property type="match status" value="1"/>
</dbReference>
<dbReference type="Pfam" id="PF05343">
    <property type="entry name" value="Peptidase_M42"/>
    <property type="match status" value="1"/>
</dbReference>
<dbReference type="GO" id="GO:0006508">
    <property type="term" value="P:proteolysis"/>
    <property type="evidence" value="ECO:0007669"/>
    <property type="project" value="UniProtKB-KW"/>
</dbReference>
<evidence type="ECO:0000256" key="3">
    <source>
        <dbReference type="ARBA" id="ARBA00022670"/>
    </source>
</evidence>
<reference evidence="6" key="1">
    <citation type="journal article" date="2015" name="Nature">
        <title>Complex archaea that bridge the gap between prokaryotes and eukaryotes.</title>
        <authorList>
            <person name="Spang A."/>
            <person name="Saw J.H."/>
            <person name="Jorgensen S.L."/>
            <person name="Zaremba-Niedzwiedzka K."/>
            <person name="Martijn J."/>
            <person name="Lind A.E."/>
            <person name="van Eijk R."/>
            <person name="Schleper C."/>
            <person name="Guy L."/>
            <person name="Ettema T.J."/>
        </authorList>
    </citation>
    <scope>NUCLEOTIDE SEQUENCE</scope>
</reference>
<keyword evidence="3" id="KW-0645">Protease</keyword>
<proteinExistence type="inferred from homology"/>
<evidence type="ECO:0000313" key="6">
    <source>
        <dbReference type="EMBL" id="KKO03574.1"/>
    </source>
</evidence>
<accession>A0A0F9YGP1</accession>
<evidence type="ECO:0000256" key="1">
    <source>
        <dbReference type="ARBA" id="ARBA00006272"/>
    </source>
</evidence>
<keyword evidence="2" id="KW-0031">Aminopeptidase</keyword>
<dbReference type="GO" id="GO:0004177">
    <property type="term" value="F:aminopeptidase activity"/>
    <property type="evidence" value="ECO:0007669"/>
    <property type="project" value="UniProtKB-KW"/>
</dbReference>
<comment type="similarity">
    <text evidence="1">Belongs to the peptidase M42 family.</text>
</comment>
<evidence type="ECO:0000256" key="4">
    <source>
        <dbReference type="ARBA" id="ARBA00022723"/>
    </source>
</evidence>
<organism evidence="6">
    <name type="scientific">marine sediment metagenome</name>
    <dbReference type="NCBI Taxonomy" id="412755"/>
    <lineage>
        <taxon>unclassified sequences</taxon>
        <taxon>metagenomes</taxon>
        <taxon>ecological metagenomes</taxon>
    </lineage>
</organism>
<dbReference type="SUPFAM" id="SSF101821">
    <property type="entry name" value="Aminopeptidase/glucanase lid domain"/>
    <property type="match status" value="1"/>
</dbReference>
<evidence type="ECO:0008006" key="7">
    <source>
        <dbReference type="Google" id="ProtNLM"/>
    </source>
</evidence>
<keyword evidence="5" id="KW-0378">Hydrolase</keyword>
<gene>
    <name evidence="6" type="ORF">LCGC14_0095010</name>
</gene>
<evidence type="ECO:0000256" key="5">
    <source>
        <dbReference type="ARBA" id="ARBA00022801"/>
    </source>
</evidence>
<keyword evidence="4" id="KW-0479">Metal-binding</keyword>
<evidence type="ECO:0000256" key="2">
    <source>
        <dbReference type="ARBA" id="ARBA00022438"/>
    </source>
</evidence>
<dbReference type="PANTHER" id="PTHR32481">
    <property type="entry name" value="AMINOPEPTIDASE"/>
    <property type="match status" value="1"/>
</dbReference>
<name>A0A0F9YGP1_9ZZZZ</name>
<dbReference type="InterPro" id="IPR051464">
    <property type="entry name" value="Peptidase_M42_aminopept"/>
</dbReference>
<dbReference type="EMBL" id="LAZR01000026">
    <property type="protein sequence ID" value="KKO03574.1"/>
    <property type="molecule type" value="Genomic_DNA"/>
</dbReference>
<dbReference type="AlphaFoldDB" id="A0A0F9YGP1"/>
<dbReference type="Gene3D" id="3.40.630.10">
    <property type="entry name" value="Zn peptidases"/>
    <property type="match status" value="1"/>
</dbReference>